<dbReference type="Pfam" id="PF18158">
    <property type="entry name" value="AidB_N"/>
    <property type="match status" value="1"/>
</dbReference>
<comment type="similarity">
    <text evidence="2 5">Belongs to the acyl-CoA dehydrogenase family.</text>
</comment>
<dbReference type="InterPro" id="IPR052904">
    <property type="entry name" value="Acyl-CoA_dehydrogenase-like"/>
</dbReference>
<keyword evidence="3 5" id="KW-0285">Flavoprotein</keyword>
<dbReference type="InterPro" id="IPR009100">
    <property type="entry name" value="AcylCoA_DH/oxidase_NM_dom_sf"/>
</dbReference>
<dbReference type="OrthoDB" id="24853at2157"/>
<evidence type="ECO:0000256" key="6">
    <source>
        <dbReference type="SAM" id="Coils"/>
    </source>
</evidence>
<dbReference type="Pfam" id="PF00441">
    <property type="entry name" value="Acyl-CoA_dh_1"/>
    <property type="match status" value="1"/>
</dbReference>
<feature type="coiled-coil region" evidence="6">
    <location>
        <begin position="435"/>
        <end position="462"/>
    </location>
</feature>
<dbReference type="InterPro" id="IPR006089">
    <property type="entry name" value="Acyl-CoA_DH_CS"/>
</dbReference>
<dbReference type="PANTHER" id="PTHR42707">
    <property type="entry name" value="ACYL-COA DEHYDROGENASE"/>
    <property type="match status" value="1"/>
</dbReference>
<dbReference type="InterPro" id="IPR009075">
    <property type="entry name" value="AcylCo_DH/oxidase_C"/>
</dbReference>
<feature type="domain" description="Adaptive response protein AidB N-terminal" evidence="9">
    <location>
        <begin position="16"/>
        <end position="151"/>
    </location>
</feature>
<feature type="domain" description="Acyl-CoA oxidase/dehydrogenase middle" evidence="8">
    <location>
        <begin position="162"/>
        <end position="261"/>
    </location>
</feature>
<evidence type="ECO:0000259" key="7">
    <source>
        <dbReference type="Pfam" id="PF00441"/>
    </source>
</evidence>
<evidence type="ECO:0000313" key="11">
    <source>
        <dbReference type="EMBL" id="SAI85273.1"/>
    </source>
</evidence>
<evidence type="ECO:0000313" key="10">
    <source>
        <dbReference type="EMBL" id="QPG48804.1"/>
    </source>
</evidence>
<dbReference type="OMA" id="SLCYARQ"/>
<keyword evidence="6" id="KW-0175">Coiled coil</keyword>
<evidence type="ECO:0000256" key="3">
    <source>
        <dbReference type="ARBA" id="ARBA00022630"/>
    </source>
</evidence>
<dbReference type="InterPro" id="IPR036250">
    <property type="entry name" value="AcylCo_DH-like_C"/>
</dbReference>
<organism evidence="11 12">
    <name type="scientific">Saccharolobus solfataricus</name>
    <name type="common">Sulfolobus solfataricus</name>
    <dbReference type="NCBI Taxonomy" id="2287"/>
    <lineage>
        <taxon>Archaea</taxon>
        <taxon>Thermoproteota</taxon>
        <taxon>Thermoprotei</taxon>
        <taxon>Sulfolobales</taxon>
        <taxon>Sulfolobaceae</taxon>
        <taxon>Saccharolobus</taxon>
    </lineage>
</organism>
<dbReference type="Pfam" id="PF02770">
    <property type="entry name" value="Acyl-CoA_dh_M"/>
    <property type="match status" value="1"/>
</dbReference>
<sequence>MSKGNSPFSYISSAYGKNHFNIDKPLQKILEYFDVKADFSKLGEFAGGELYEIAEHVDKRARPIHVMWSVNGERVDEVWIDPSLRAAIKRLIKDFDINKFPYKEENWHKHYASIYLVSDPGIACILTITNQTAYALYKYGSEELKKYVPYLIGDSDELLFGATWFTEIQGGSDLGSNLVEAEFNGKYWLLKGNTKYFASGVGLADLALVSARPMGSKSGAKGLSLFLVPKKNNKGEKNFLIRRLKRKSGTNSVPTGEVEFNSSEAYLIGEKEYGIYYITEDLMVSRLSNAVGALGIARKSFLESYYYSQSRKAFGKALIEHPLIQKDLLEMELMIEGGMVVTFKAIDQFQKSWKAMPPFYNEQYHYARLLTHISKHITAEIASQVSRMAMEIHGGIGFLEEFPIERLHREALITPIWEGTGNIQALEMLEAMVKKEAHRQLIRDLEGIVNEAKDEIASKTLDFIKDKATTLLTYREYEMQFYSKDLLLTLGHGISVILLSHMGRKLGIERFTMLSKIYYERFLMGRSILRDYISEIRELINMEEMK</sequence>
<evidence type="ECO:0000259" key="9">
    <source>
        <dbReference type="Pfam" id="PF18158"/>
    </source>
</evidence>
<dbReference type="EMBL" id="CP050869">
    <property type="protein sequence ID" value="QPG48804.1"/>
    <property type="molecule type" value="Genomic_DNA"/>
</dbReference>
<evidence type="ECO:0000256" key="2">
    <source>
        <dbReference type="ARBA" id="ARBA00009347"/>
    </source>
</evidence>
<dbReference type="EMBL" id="LT549890">
    <property type="protein sequence ID" value="SAI85273.1"/>
    <property type="molecule type" value="Genomic_DNA"/>
</dbReference>
<reference evidence="12" key="1">
    <citation type="submission" date="2016-04" db="EMBL/GenBank/DDBJ databases">
        <authorList>
            <person name="Shah S.A."/>
            <person name="Garrett R.A."/>
        </authorList>
    </citation>
    <scope>NUCLEOTIDE SEQUENCE [LARGE SCALE GENOMIC DNA]</scope>
    <source>
        <strain evidence="12">ATCC 35091 / DSM 1616 / JCM 8930 / NBRC 15331 / P1</strain>
    </source>
</reference>
<protein>
    <submittedName>
        <fullName evidence="11">Acyl-CoA dehydrogenase</fullName>
    </submittedName>
    <submittedName>
        <fullName evidence="10">DNA alkylation response protein</fullName>
    </submittedName>
</protein>
<reference evidence="11" key="2">
    <citation type="submission" date="2016-04" db="EMBL/GenBank/DDBJ databases">
        <authorList>
            <person name="Evans L.H."/>
            <person name="Alamgir A."/>
            <person name="Owens N."/>
            <person name="Weber N.D."/>
            <person name="Virtaneva K."/>
            <person name="Barbian K."/>
            <person name="Babar A."/>
            <person name="Rosenke K."/>
        </authorList>
    </citation>
    <scope>NUCLEOTIDE SEQUENCE</scope>
    <source>
        <strain evidence="11">P1</strain>
    </source>
</reference>
<dbReference type="Gene3D" id="2.40.110.20">
    <property type="match status" value="1"/>
</dbReference>
<gene>
    <name evidence="10" type="ORF">HFC64_01410</name>
    <name evidence="11" type="ORF">SSOP1_1719</name>
</gene>
<dbReference type="GO" id="GO:0003995">
    <property type="term" value="F:acyl-CoA dehydrogenase activity"/>
    <property type="evidence" value="ECO:0007669"/>
    <property type="project" value="InterPro"/>
</dbReference>
<accession>A0A157T1E6</accession>
<evidence type="ECO:0000259" key="8">
    <source>
        <dbReference type="Pfam" id="PF02770"/>
    </source>
</evidence>
<dbReference type="SUPFAM" id="SSF47203">
    <property type="entry name" value="Acyl-CoA dehydrogenase C-terminal domain-like"/>
    <property type="match status" value="1"/>
</dbReference>
<dbReference type="InterPro" id="IPR041504">
    <property type="entry name" value="AidB_N"/>
</dbReference>
<dbReference type="InterPro" id="IPR034184">
    <property type="entry name" value="AidB"/>
</dbReference>
<dbReference type="SUPFAM" id="SSF56645">
    <property type="entry name" value="Acyl-CoA dehydrogenase NM domain-like"/>
    <property type="match status" value="1"/>
</dbReference>
<dbReference type="PROSITE" id="PS00073">
    <property type="entry name" value="ACYL_COA_DH_2"/>
    <property type="match status" value="1"/>
</dbReference>
<evidence type="ECO:0000256" key="5">
    <source>
        <dbReference type="RuleBase" id="RU362125"/>
    </source>
</evidence>
<keyword evidence="4 5" id="KW-0274">FAD</keyword>
<dbReference type="InterPro" id="IPR006091">
    <property type="entry name" value="Acyl-CoA_Oxase/DH_mid-dom"/>
</dbReference>
<dbReference type="PATRIC" id="fig|2287.9.peg.1798"/>
<evidence type="ECO:0000313" key="12">
    <source>
        <dbReference type="Proteomes" id="UP000076770"/>
    </source>
</evidence>
<dbReference type="PANTHER" id="PTHR42707:SF2">
    <property type="entry name" value="ACD11 DEHYDROGENASE"/>
    <property type="match status" value="1"/>
</dbReference>
<dbReference type="GeneID" id="84061006"/>
<reference evidence="10 13" key="3">
    <citation type="journal article" date="2020" name="Nat. Commun.">
        <title>The structures of two archaeal type IV pili illuminate evolutionary relationships.</title>
        <authorList>
            <person name="Wang F."/>
            <person name="Baquero D.P."/>
            <person name="Su Z."/>
            <person name="Beltran L.C."/>
            <person name="Prangishvili D."/>
            <person name="Krupovic M."/>
            <person name="Egelman E.H."/>
        </authorList>
    </citation>
    <scope>NUCLEOTIDE SEQUENCE [LARGE SCALE GENOMIC DNA]</scope>
    <source>
        <strain evidence="10 13">POZ149</strain>
    </source>
</reference>
<dbReference type="Proteomes" id="UP000076770">
    <property type="component" value="Chromosome i"/>
</dbReference>
<evidence type="ECO:0000256" key="4">
    <source>
        <dbReference type="ARBA" id="ARBA00022827"/>
    </source>
</evidence>
<dbReference type="AlphaFoldDB" id="A0A157T1E6"/>
<evidence type="ECO:0000313" key="13">
    <source>
        <dbReference type="Proteomes" id="UP000594632"/>
    </source>
</evidence>
<dbReference type="Gene3D" id="1.20.140.10">
    <property type="entry name" value="Butyryl-CoA Dehydrogenase, subunit A, domain 3"/>
    <property type="match status" value="1"/>
</dbReference>
<proteinExistence type="inferred from homology"/>
<keyword evidence="5" id="KW-0560">Oxidoreductase</keyword>
<comment type="cofactor">
    <cofactor evidence="1 5">
        <name>FAD</name>
        <dbReference type="ChEBI" id="CHEBI:57692"/>
    </cofactor>
</comment>
<dbReference type="CDD" id="cd01154">
    <property type="entry name" value="AidB"/>
    <property type="match status" value="1"/>
</dbReference>
<dbReference type="RefSeq" id="WP_009071332.1">
    <property type="nucleotide sequence ID" value="NZ_LT549890.1"/>
</dbReference>
<name>A0A157T1E6_SACSO</name>
<feature type="domain" description="Acyl-CoA dehydrogenase/oxidase C-terminal" evidence="7">
    <location>
        <begin position="274"/>
        <end position="431"/>
    </location>
</feature>
<evidence type="ECO:0000256" key="1">
    <source>
        <dbReference type="ARBA" id="ARBA00001974"/>
    </source>
</evidence>
<dbReference type="Proteomes" id="UP000594632">
    <property type="component" value="Chromosome"/>
</dbReference>